<dbReference type="InterPro" id="IPR028098">
    <property type="entry name" value="Glyco_trans_4-like_N"/>
</dbReference>
<evidence type="ECO:0000256" key="2">
    <source>
        <dbReference type="ARBA" id="ARBA00022679"/>
    </source>
</evidence>
<dbReference type="SUPFAM" id="SSF53756">
    <property type="entry name" value="UDP-Glycosyltransferase/glycogen phosphorylase"/>
    <property type="match status" value="1"/>
</dbReference>
<dbReference type="InterPro" id="IPR001296">
    <property type="entry name" value="Glyco_trans_1"/>
</dbReference>
<organism evidence="5 6">
    <name type="scientific">Rhizobium wuzhouense</name>
    <dbReference type="NCBI Taxonomy" id="1986026"/>
    <lineage>
        <taxon>Bacteria</taxon>
        <taxon>Pseudomonadati</taxon>
        <taxon>Pseudomonadota</taxon>
        <taxon>Alphaproteobacteria</taxon>
        <taxon>Hyphomicrobiales</taxon>
        <taxon>Rhizobiaceae</taxon>
        <taxon>Rhizobium/Agrobacterium group</taxon>
        <taxon>Rhizobium</taxon>
    </lineage>
</organism>
<dbReference type="Gene3D" id="3.40.50.2000">
    <property type="entry name" value="Glycogen Phosphorylase B"/>
    <property type="match status" value="2"/>
</dbReference>
<evidence type="ECO:0000259" key="3">
    <source>
        <dbReference type="Pfam" id="PF00534"/>
    </source>
</evidence>
<evidence type="ECO:0000256" key="1">
    <source>
        <dbReference type="ARBA" id="ARBA00022676"/>
    </source>
</evidence>
<feature type="domain" description="Glycosyltransferase subfamily 4-like N-terminal" evidence="4">
    <location>
        <begin position="48"/>
        <end position="170"/>
    </location>
</feature>
<keyword evidence="6" id="KW-1185">Reference proteome</keyword>
<proteinExistence type="predicted"/>
<dbReference type="EMBL" id="QJRY01000006">
    <property type="protein sequence ID" value="PYB71695.1"/>
    <property type="molecule type" value="Genomic_DNA"/>
</dbReference>
<sequence>MIVFCHLLNDNSGSPRVLLSAIEALAPSNEGSLLYVGSAGSGLLDNANVTMRRYGYRRSRFRLLTLASLIGSQFRLFRMLGTSRDIAPDAIIYVNTLLPVGAAFWAWAKKRRLVWHLHEVSLSPAPLRWLLKAAATRFADLLIYVSEDHRNRLPTHPHRSVVIPNPVSPSLQSKGRDTPFWPRRSGLFRVLMLASPRDFKGVPEFINLAGTLLWRDDIAFDLVLNAKGDEIAQYLKNIQIPSNLRIYPKVNNPARFYAFADLVVNLSRVDLCVETFGLTITEAFSFGIPVIAPPVGGPTEIVSDGEDGFLIDSRQLADLTECVCRLASDPTLCLQLSSAARRKADRYSQANFAVLLKDHLSRLQNREIRA</sequence>
<accession>A0ABX5NQ99</accession>
<evidence type="ECO:0000313" key="6">
    <source>
        <dbReference type="Proteomes" id="UP000247536"/>
    </source>
</evidence>
<evidence type="ECO:0000313" key="5">
    <source>
        <dbReference type="EMBL" id="PYB71695.1"/>
    </source>
</evidence>
<dbReference type="PANTHER" id="PTHR12526:SF510">
    <property type="entry name" value="D-INOSITOL 3-PHOSPHATE GLYCOSYLTRANSFERASE"/>
    <property type="match status" value="1"/>
</dbReference>
<evidence type="ECO:0008006" key="7">
    <source>
        <dbReference type="Google" id="ProtNLM"/>
    </source>
</evidence>
<dbReference type="PANTHER" id="PTHR12526">
    <property type="entry name" value="GLYCOSYLTRANSFERASE"/>
    <property type="match status" value="1"/>
</dbReference>
<dbReference type="Pfam" id="PF13439">
    <property type="entry name" value="Glyco_transf_4"/>
    <property type="match status" value="1"/>
</dbReference>
<dbReference type="RefSeq" id="WP_110792640.1">
    <property type="nucleotide sequence ID" value="NZ_QJRY01000006.1"/>
</dbReference>
<dbReference type="CDD" id="cd03801">
    <property type="entry name" value="GT4_PimA-like"/>
    <property type="match status" value="1"/>
</dbReference>
<keyword evidence="1" id="KW-0328">Glycosyltransferase</keyword>
<comment type="caution">
    <text evidence="5">The sequence shown here is derived from an EMBL/GenBank/DDBJ whole genome shotgun (WGS) entry which is preliminary data.</text>
</comment>
<gene>
    <name evidence="5" type="ORF">DMY87_15895</name>
</gene>
<feature type="domain" description="Glycosyl transferase family 1" evidence="3">
    <location>
        <begin position="191"/>
        <end position="342"/>
    </location>
</feature>
<protein>
    <recommendedName>
        <fullName evidence="7">Glycosyltransferase</fullName>
    </recommendedName>
</protein>
<keyword evidence="2" id="KW-0808">Transferase</keyword>
<reference evidence="5 6" key="1">
    <citation type="submission" date="2018-06" db="EMBL/GenBank/DDBJ databases">
        <title>Rhizobium wuzhouense sp. nov., isolated from roots of Oryza officinalis.</title>
        <authorList>
            <person name="Yuan T."/>
        </authorList>
    </citation>
    <scope>NUCLEOTIDE SEQUENCE [LARGE SCALE GENOMIC DNA]</scope>
    <source>
        <strain evidence="5 6">W44</strain>
    </source>
</reference>
<dbReference type="Pfam" id="PF00534">
    <property type="entry name" value="Glycos_transf_1"/>
    <property type="match status" value="1"/>
</dbReference>
<dbReference type="Proteomes" id="UP000247536">
    <property type="component" value="Unassembled WGS sequence"/>
</dbReference>
<name>A0ABX5NQ99_9HYPH</name>
<evidence type="ECO:0000259" key="4">
    <source>
        <dbReference type="Pfam" id="PF13439"/>
    </source>
</evidence>